<keyword evidence="2" id="KW-1185">Reference proteome</keyword>
<evidence type="ECO:0000313" key="2">
    <source>
        <dbReference type="Proteomes" id="UP000624404"/>
    </source>
</evidence>
<dbReference type="EMBL" id="CAJHIA010000012">
    <property type="protein sequence ID" value="CAD6444536.1"/>
    <property type="molecule type" value="Genomic_DNA"/>
</dbReference>
<dbReference type="AlphaFoldDB" id="A0A8H2ZQ56"/>
<gene>
    <name evidence="1" type="ORF">SCLTRI_LOCUS4328</name>
</gene>
<evidence type="ECO:0000313" key="1">
    <source>
        <dbReference type="EMBL" id="CAD6444536.1"/>
    </source>
</evidence>
<name>A0A8H2ZQ56_9HELO</name>
<sequence length="87" mass="9923">MNGNVVVQMICSQDDNISERKEHESRGGIFDFILLANNEPPDPESKPSKIVLQVKREDGIMYRVNNAEIPEEIWERMNARKVLVALG</sequence>
<organism evidence="1 2">
    <name type="scientific">Sclerotinia trifoliorum</name>
    <dbReference type="NCBI Taxonomy" id="28548"/>
    <lineage>
        <taxon>Eukaryota</taxon>
        <taxon>Fungi</taxon>
        <taxon>Dikarya</taxon>
        <taxon>Ascomycota</taxon>
        <taxon>Pezizomycotina</taxon>
        <taxon>Leotiomycetes</taxon>
        <taxon>Helotiales</taxon>
        <taxon>Sclerotiniaceae</taxon>
        <taxon>Sclerotinia</taxon>
    </lineage>
</organism>
<protein>
    <submittedName>
        <fullName evidence="1">987c2ae1-2b4e-4e8a-ae5d-4d30eee947dc-CDS</fullName>
    </submittedName>
</protein>
<proteinExistence type="predicted"/>
<reference evidence="1" key="1">
    <citation type="submission" date="2020-10" db="EMBL/GenBank/DDBJ databases">
        <authorList>
            <person name="Kusch S."/>
        </authorList>
    </citation>
    <scope>NUCLEOTIDE SEQUENCE</scope>
    <source>
        <strain evidence="1">SwB9</strain>
    </source>
</reference>
<accession>A0A8H2ZQ56</accession>
<dbReference type="Proteomes" id="UP000624404">
    <property type="component" value="Unassembled WGS sequence"/>
</dbReference>
<comment type="caution">
    <text evidence="1">The sequence shown here is derived from an EMBL/GenBank/DDBJ whole genome shotgun (WGS) entry which is preliminary data.</text>
</comment>